<dbReference type="EMBL" id="JAPZBT010000001">
    <property type="protein sequence ID" value="KAJ5384351.1"/>
    <property type="molecule type" value="Genomic_DNA"/>
</dbReference>
<feature type="transmembrane region" description="Helical" evidence="1">
    <location>
        <begin position="149"/>
        <end position="171"/>
    </location>
</feature>
<proteinExistence type="predicted"/>
<dbReference type="AlphaFoldDB" id="A0A9W9STQ9"/>
<comment type="caution">
    <text evidence="2">The sequence shown here is derived from an EMBL/GenBank/DDBJ whole genome shotgun (WGS) entry which is preliminary data.</text>
</comment>
<name>A0A9W9STQ9_9EURO</name>
<reference evidence="2" key="1">
    <citation type="submission" date="2022-12" db="EMBL/GenBank/DDBJ databases">
        <authorList>
            <person name="Petersen C."/>
        </authorList>
    </citation>
    <scope>NUCLEOTIDE SEQUENCE</scope>
    <source>
        <strain evidence="2">IBT 3081</strain>
    </source>
</reference>
<keyword evidence="3" id="KW-1185">Reference proteome</keyword>
<keyword evidence="1" id="KW-0472">Membrane</keyword>
<accession>A0A9W9STQ9</accession>
<dbReference type="GeneID" id="81459175"/>
<protein>
    <submittedName>
        <fullName evidence="2">Uncharacterized protein</fullName>
    </submittedName>
</protein>
<reference evidence="2" key="2">
    <citation type="journal article" date="2023" name="IMA Fungus">
        <title>Comparative genomic study of the Penicillium genus elucidates a diverse pangenome and 15 lateral gene transfer events.</title>
        <authorList>
            <person name="Petersen C."/>
            <person name="Sorensen T."/>
            <person name="Nielsen M.R."/>
            <person name="Sondergaard T.E."/>
            <person name="Sorensen J.L."/>
            <person name="Fitzpatrick D.A."/>
            <person name="Frisvad J.C."/>
            <person name="Nielsen K.L."/>
        </authorList>
    </citation>
    <scope>NUCLEOTIDE SEQUENCE</scope>
    <source>
        <strain evidence="2">IBT 3081</strain>
    </source>
</reference>
<dbReference type="OrthoDB" id="5401170at2759"/>
<keyword evidence="1" id="KW-1133">Transmembrane helix</keyword>
<evidence type="ECO:0000256" key="1">
    <source>
        <dbReference type="SAM" id="Phobius"/>
    </source>
</evidence>
<sequence length="198" mass="21818">MTQDEVNGGLGPPFAAIKFACHGAADHNKKGIIRIYIQIHITGTIARSPRARAQQAVTQRMHTKLQALKSLAEQKCEVVPDLLGYQEAQQDSEGCVPGGYINYMVWARVLGDSIDSNVFGVRVVTASTVMKCTQQGKFRSIWYGAHIEIAIILNIIEIWTLLIASVGAPLWPLFKKWGQQLGTKKANMAVKVTPYGLR</sequence>
<dbReference type="RefSeq" id="XP_056584127.1">
    <property type="nucleotide sequence ID" value="XM_056719992.1"/>
</dbReference>
<keyword evidence="1" id="KW-0812">Transmembrane</keyword>
<evidence type="ECO:0000313" key="2">
    <source>
        <dbReference type="EMBL" id="KAJ5384351.1"/>
    </source>
</evidence>
<organism evidence="2 3">
    <name type="scientific">Penicillium concentricum</name>
    <dbReference type="NCBI Taxonomy" id="293559"/>
    <lineage>
        <taxon>Eukaryota</taxon>
        <taxon>Fungi</taxon>
        <taxon>Dikarya</taxon>
        <taxon>Ascomycota</taxon>
        <taxon>Pezizomycotina</taxon>
        <taxon>Eurotiomycetes</taxon>
        <taxon>Eurotiomycetidae</taxon>
        <taxon>Eurotiales</taxon>
        <taxon>Aspergillaceae</taxon>
        <taxon>Penicillium</taxon>
    </lineage>
</organism>
<evidence type="ECO:0000313" key="3">
    <source>
        <dbReference type="Proteomes" id="UP001147752"/>
    </source>
</evidence>
<dbReference type="Proteomes" id="UP001147752">
    <property type="component" value="Unassembled WGS sequence"/>
</dbReference>
<gene>
    <name evidence="2" type="ORF">N7517_002262</name>
</gene>